<dbReference type="Proteomes" id="UP000249682">
    <property type="component" value="Chromosome"/>
</dbReference>
<name>A0AAD0KQI6_MYCLR</name>
<feature type="domain" description="HTH-like" evidence="1">
    <location>
        <begin position="23"/>
        <end position="76"/>
    </location>
</feature>
<accession>A0AAD0KQI6</accession>
<dbReference type="InterPro" id="IPR025948">
    <property type="entry name" value="HTH-like_dom"/>
</dbReference>
<dbReference type="InterPro" id="IPR050900">
    <property type="entry name" value="Transposase_IS3/IS150/IS904"/>
</dbReference>
<dbReference type="PANTHER" id="PTHR46889:SF4">
    <property type="entry name" value="TRANSPOSASE INSO FOR INSERTION SEQUENCE ELEMENT IS911B-RELATED"/>
    <property type="match status" value="1"/>
</dbReference>
<reference evidence="2 3" key="1">
    <citation type="submission" date="2018-05" db="EMBL/GenBank/DDBJ databases">
        <title>Evolution of small genomes with special reference to Mycobacterium leprae.</title>
        <authorList>
            <person name="Mohanty P.S."/>
            <person name="Bansal A.K."/>
            <person name="Gupta U.D."/>
            <person name="Naaz F."/>
            <person name="Dwivedi V.D."/>
            <person name="Singh H."/>
            <person name="Gupta G."/>
            <person name="Sharma S."/>
            <person name="Arora M."/>
        </authorList>
    </citation>
    <scope>NUCLEOTIDE SEQUENCE [LARGE SCALE GENOMIC DNA]</scope>
    <source>
        <strain evidence="2 3">MRHRU-235-G</strain>
    </source>
</reference>
<dbReference type="Pfam" id="PF13276">
    <property type="entry name" value="HTH_21"/>
    <property type="match status" value="1"/>
</dbReference>
<evidence type="ECO:0000313" key="3">
    <source>
        <dbReference type="Proteomes" id="UP000249682"/>
    </source>
</evidence>
<sequence>MSVVSQVAPWGWLTASSAEKNTLAATVVYLIHKHKQTYGSPRITTDLRAMGWRVAPNTVAAMMCEQGLAVRRTRRRCGTTKPNKSARKAPDLLRWYFTPHEEPNVVWMGSLTEISVDEGKLHLASVLNLHYGECPILP</sequence>
<evidence type="ECO:0000259" key="1">
    <source>
        <dbReference type="Pfam" id="PF13276"/>
    </source>
</evidence>
<dbReference type="EMBL" id="CP029543">
    <property type="protein sequence ID" value="AWV47599.1"/>
    <property type="molecule type" value="Genomic_DNA"/>
</dbReference>
<proteinExistence type="predicted"/>
<organism evidence="2 3">
    <name type="scientific">Mycobacterium leprae</name>
    <dbReference type="NCBI Taxonomy" id="1769"/>
    <lineage>
        <taxon>Bacteria</taxon>
        <taxon>Bacillati</taxon>
        <taxon>Actinomycetota</taxon>
        <taxon>Actinomycetes</taxon>
        <taxon>Mycobacteriales</taxon>
        <taxon>Mycobacteriaceae</taxon>
        <taxon>Mycobacterium</taxon>
    </lineage>
</organism>
<gene>
    <name evidence="2" type="ORF">DIJ64_04490</name>
</gene>
<dbReference type="PANTHER" id="PTHR46889">
    <property type="entry name" value="TRANSPOSASE INSF FOR INSERTION SEQUENCE IS3B-RELATED"/>
    <property type="match status" value="1"/>
</dbReference>
<dbReference type="AlphaFoldDB" id="A0AAD0KQI6"/>
<protein>
    <recommendedName>
        <fullName evidence="1">HTH-like domain-containing protein</fullName>
    </recommendedName>
</protein>
<evidence type="ECO:0000313" key="2">
    <source>
        <dbReference type="EMBL" id="AWV47599.1"/>
    </source>
</evidence>